<organism evidence="3 4">
    <name type="scientific">Sulfitobacter donghicola DSW-25 = KCTC 12864 = JCM 14565</name>
    <dbReference type="NCBI Taxonomy" id="1300350"/>
    <lineage>
        <taxon>Bacteria</taxon>
        <taxon>Pseudomonadati</taxon>
        <taxon>Pseudomonadota</taxon>
        <taxon>Alphaproteobacteria</taxon>
        <taxon>Rhodobacterales</taxon>
        <taxon>Roseobacteraceae</taxon>
        <taxon>Sulfitobacter</taxon>
    </lineage>
</organism>
<dbReference type="SUPFAM" id="SSF51905">
    <property type="entry name" value="FAD/NAD(P)-binding domain"/>
    <property type="match status" value="1"/>
</dbReference>
<evidence type="ECO:0000259" key="2">
    <source>
        <dbReference type="Pfam" id="PF01266"/>
    </source>
</evidence>
<dbReference type="InterPro" id="IPR006076">
    <property type="entry name" value="FAD-dep_OxRdtase"/>
</dbReference>
<dbReference type="Pfam" id="PF01266">
    <property type="entry name" value="DAO"/>
    <property type="match status" value="1"/>
</dbReference>
<evidence type="ECO:0000313" key="3">
    <source>
        <dbReference type="EMBL" id="KEJ88983.1"/>
    </source>
</evidence>
<dbReference type="EMBL" id="JAMC01000004">
    <property type="protein sequence ID" value="KEJ88983.1"/>
    <property type="molecule type" value="Genomic_DNA"/>
</dbReference>
<name>A0A073IF53_9RHOB</name>
<protein>
    <submittedName>
        <fullName evidence="3">Glycerol-3-phosphate dehydrogenase</fullName>
    </submittedName>
</protein>
<dbReference type="Gene3D" id="3.30.9.10">
    <property type="entry name" value="D-Amino Acid Oxidase, subunit A, domain 2"/>
    <property type="match status" value="1"/>
</dbReference>
<feature type="domain" description="FAD dependent oxidoreductase" evidence="2">
    <location>
        <begin position="4"/>
        <end position="334"/>
    </location>
</feature>
<dbReference type="PANTHER" id="PTHR13847:SF287">
    <property type="entry name" value="FAD-DEPENDENT OXIDOREDUCTASE DOMAIN-CONTAINING PROTEIN 1"/>
    <property type="match status" value="1"/>
</dbReference>
<dbReference type="AlphaFoldDB" id="A0A073IF53"/>
<dbReference type="PANTHER" id="PTHR13847">
    <property type="entry name" value="SARCOSINE DEHYDROGENASE-RELATED"/>
    <property type="match status" value="1"/>
</dbReference>
<keyword evidence="1" id="KW-0560">Oxidoreductase</keyword>
<dbReference type="RefSeq" id="WP_025058612.1">
    <property type="nucleotide sequence ID" value="NZ_JAMC01000004.1"/>
</dbReference>
<dbReference type="STRING" id="1300350.Z948_1179"/>
<accession>A0A073IF53</accession>
<keyword evidence="4" id="KW-1185">Reference proteome</keyword>
<proteinExistence type="predicted"/>
<dbReference type="Gene3D" id="3.50.50.60">
    <property type="entry name" value="FAD/NAD(P)-binding domain"/>
    <property type="match status" value="1"/>
</dbReference>
<dbReference type="eggNOG" id="COG0665">
    <property type="taxonomic scope" value="Bacteria"/>
</dbReference>
<dbReference type="GO" id="GO:0016491">
    <property type="term" value="F:oxidoreductase activity"/>
    <property type="evidence" value="ECO:0007669"/>
    <property type="project" value="UniProtKB-KW"/>
</dbReference>
<gene>
    <name evidence="3" type="ORF">DSW25_12125</name>
</gene>
<sequence length="357" mass="37905">MNDDILIIGGGIAGLSAAARLSADAKVTVLEMETATGYHASGRSAALIEENYGAPSVQALNRASMGHFKDGGYLSQRGLMIIAEAHDEAAFQADADHMGVCAITPDEAIGHVPILDPAKVAFAGYHAEAFDIDTDLLMQDFIRTIRTNGGEIITEATVTRIQQDAQGWLVFAGDEYRAKTLVNAAGAWADLIAGIAGVTPIGIIPHRRSMARLAAPGGHDTAKWPMFFGIGESWYAKPDAGALLVSPAEETATHPHDAYADDMTLAEGLDRYQQMVTEEVTKPLATWAGLRSFAPDRSLVLGRDPEVPEFVWCAGQGGYGFQTSPAASALLADLVTGRQPSLDADAVAALRPERFRT</sequence>
<dbReference type="InterPro" id="IPR036188">
    <property type="entry name" value="FAD/NAD-bd_sf"/>
</dbReference>
<reference evidence="3 4" key="1">
    <citation type="submission" date="2014-01" db="EMBL/GenBank/DDBJ databases">
        <title>Sulfitobacter donghicola JCM 14565 Genome Sequencing.</title>
        <authorList>
            <person name="Lai Q."/>
            <person name="Hong Z."/>
        </authorList>
    </citation>
    <scope>NUCLEOTIDE SEQUENCE [LARGE SCALE GENOMIC DNA]</scope>
    <source>
        <strain evidence="3 4">JCM 14565</strain>
    </source>
</reference>
<dbReference type="GO" id="GO:0005737">
    <property type="term" value="C:cytoplasm"/>
    <property type="evidence" value="ECO:0007669"/>
    <property type="project" value="TreeGrafter"/>
</dbReference>
<comment type="caution">
    <text evidence="3">The sequence shown here is derived from an EMBL/GenBank/DDBJ whole genome shotgun (WGS) entry which is preliminary data.</text>
</comment>
<evidence type="ECO:0000256" key="1">
    <source>
        <dbReference type="ARBA" id="ARBA00023002"/>
    </source>
</evidence>
<evidence type="ECO:0000313" key="4">
    <source>
        <dbReference type="Proteomes" id="UP000027734"/>
    </source>
</evidence>
<dbReference type="OrthoDB" id="7421214at2"/>
<dbReference type="Proteomes" id="UP000027734">
    <property type="component" value="Unassembled WGS sequence"/>
</dbReference>